<protein>
    <recommendedName>
        <fullName evidence="2">RNA helicase</fullName>
        <ecNumber evidence="2">3.6.4.13</ecNumber>
    </recommendedName>
</protein>
<evidence type="ECO:0000256" key="4">
    <source>
        <dbReference type="ARBA" id="ARBA00022801"/>
    </source>
</evidence>
<dbReference type="EC" id="3.6.4.13" evidence="2"/>
<accession>A0A9N7RLC2</accession>
<sequence length="600" mass="66482">MHYPVLEESQSSEDNKRVKKATQFAEMEVDAKKKIKKEKKSSKKTNLASEPDPDDSNSNPNPKKWKGKKRKALEFCGGEDGGDEEKSETSSEQMKHSGKKKKKTMKLEENGVVDEKEENPIAVLNFRISKPLRDALKAKRIESLFPIQAMTFDLILDGSDLVGRARTGRTGYGRPPIVLVLLPTRELAIQDHLQDGRIDFRALKFRVLDEADEMLRMGFVEDVEFILGKVEDASKVQTLLFSATLPPWVKQISAKFLNRTRTADLVGNDKMKASTSVRHLVLPCSVSARSQLISDIIRCYGFSVCGGRTIIFTKTRNSASTLAGVLPGARALHGDIQQTTPEVTLAGFRSGKFFTLVATNVEARGLDIDDMQLIIQCEPPRDVEAYIHRSGRTGRAGESGVAVMLYEPRKSNFSRIERESGVKFEHISAPQPADIAKTAGAEAADKINEISDSVVPVYKAAAEELLNSSYLSAVDLLAKAAGYIEIKTRSLLISMENYVTVKLECGKPVSTQSFAYGVLRRFLPEHIVESIKDVAVTADGRGAVFDVAANDLDTFLEVDLRAQVMELGPPKWLRQNVAQLLFALDENDIIKPSPEYFQTK</sequence>
<dbReference type="Gene3D" id="3.30.70.2280">
    <property type="match status" value="1"/>
</dbReference>
<comment type="catalytic activity">
    <reaction evidence="8">
        <text>ATP + H2O = ADP + phosphate + H(+)</text>
        <dbReference type="Rhea" id="RHEA:13065"/>
        <dbReference type="ChEBI" id="CHEBI:15377"/>
        <dbReference type="ChEBI" id="CHEBI:15378"/>
        <dbReference type="ChEBI" id="CHEBI:30616"/>
        <dbReference type="ChEBI" id="CHEBI:43474"/>
        <dbReference type="ChEBI" id="CHEBI:456216"/>
        <dbReference type="EC" id="3.6.4.13"/>
    </reaction>
</comment>
<dbReference type="InterPro" id="IPR050547">
    <property type="entry name" value="DEAD_box_RNA_helicases"/>
</dbReference>
<feature type="region of interest" description="Disordered" evidence="10">
    <location>
        <begin position="1"/>
        <end position="105"/>
    </location>
</feature>
<dbReference type="Pfam" id="PF08152">
    <property type="entry name" value="GUCT"/>
    <property type="match status" value="1"/>
</dbReference>
<comment type="caution">
    <text evidence="13">The sequence shown here is derived from an EMBL/GenBank/DDBJ whole genome shotgun (WGS) entry which is preliminary data.</text>
</comment>
<dbReference type="SMART" id="SM00487">
    <property type="entry name" value="DEXDc"/>
    <property type="match status" value="1"/>
</dbReference>
<dbReference type="InterPro" id="IPR027417">
    <property type="entry name" value="P-loop_NTPase"/>
</dbReference>
<dbReference type="InterPro" id="IPR000629">
    <property type="entry name" value="RNA-helicase_DEAD-box_CS"/>
</dbReference>
<dbReference type="GO" id="GO:0005524">
    <property type="term" value="F:ATP binding"/>
    <property type="evidence" value="ECO:0007669"/>
    <property type="project" value="UniProtKB-KW"/>
</dbReference>
<evidence type="ECO:0000256" key="8">
    <source>
        <dbReference type="ARBA" id="ARBA00047984"/>
    </source>
</evidence>
<dbReference type="SUPFAM" id="SSF52540">
    <property type="entry name" value="P-loop containing nucleoside triphosphate hydrolases"/>
    <property type="match status" value="1"/>
</dbReference>
<dbReference type="Gene3D" id="3.40.50.300">
    <property type="entry name" value="P-loop containing nucleotide triphosphate hydrolases"/>
    <property type="match status" value="3"/>
</dbReference>
<evidence type="ECO:0000256" key="2">
    <source>
        <dbReference type="ARBA" id="ARBA00012552"/>
    </source>
</evidence>
<dbReference type="InterPro" id="IPR001650">
    <property type="entry name" value="Helicase_C-like"/>
</dbReference>
<comment type="similarity">
    <text evidence="1">Belongs to the DEAD box helicase family. DDX21/DDX50 subfamily.</text>
</comment>
<feature type="domain" description="Helicase C-terminal" evidence="12">
    <location>
        <begin position="295"/>
        <end position="436"/>
    </location>
</feature>
<dbReference type="SUPFAM" id="SSF54928">
    <property type="entry name" value="RNA-binding domain, RBD"/>
    <property type="match status" value="1"/>
</dbReference>
<dbReference type="PROSITE" id="PS51194">
    <property type="entry name" value="HELICASE_CTER"/>
    <property type="match status" value="1"/>
</dbReference>
<feature type="compositionally biased region" description="Basic residues" evidence="10">
    <location>
        <begin position="33"/>
        <end position="43"/>
    </location>
</feature>
<keyword evidence="6 9" id="KW-0067">ATP-binding</keyword>
<dbReference type="Pfam" id="PF00270">
    <property type="entry name" value="DEAD"/>
    <property type="match status" value="1"/>
</dbReference>
<dbReference type="Pfam" id="PF26142">
    <property type="entry name" value="DD_DDX21-DDX50"/>
    <property type="match status" value="1"/>
</dbReference>
<evidence type="ECO:0000256" key="7">
    <source>
        <dbReference type="ARBA" id="ARBA00022884"/>
    </source>
</evidence>
<dbReference type="CDD" id="cd00268">
    <property type="entry name" value="DEADc"/>
    <property type="match status" value="1"/>
</dbReference>
<organism evidence="13 14">
    <name type="scientific">Striga hermonthica</name>
    <name type="common">Purple witchweed</name>
    <name type="synonym">Buchnera hermonthica</name>
    <dbReference type="NCBI Taxonomy" id="68872"/>
    <lineage>
        <taxon>Eukaryota</taxon>
        <taxon>Viridiplantae</taxon>
        <taxon>Streptophyta</taxon>
        <taxon>Embryophyta</taxon>
        <taxon>Tracheophyta</taxon>
        <taxon>Spermatophyta</taxon>
        <taxon>Magnoliopsida</taxon>
        <taxon>eudicotyledons</taxon>
        <taxon>Gunneridae</taxon>
        <taxon>Pentapetalae</taxon>
        <taxon>asterids</taxon>
        <taxon>lamiids</taxon>
        <taxon>Lamiales</taxon>
        <taxon>Orobanchaceae</taxon>
        <taxon>Buchnereae</taxon>
        <taxon>Striga</taxon>
    </lineage>
</organism>
<dbReference type="GO" id="GO:0003724">
    <property type="term" value="F:RNA helicase activity"/>
    <property type="evidence" value="ECO:0007669"/>
    <property type="project" value="UniProtKB-EC"/>
</dbReference>
<evidence type="ECO:0000259" key="11">
    <source>
        <dbReference type="PROSITE" id="PS51192"/>
    </source>
</evidence>
<keyword evidence="3 9" id="KW-0547">Nucleotide-binding</keyword>
<proteinExistence type="inferred from homology"/>
<evidence type="ECO:0000256" key="6">
    <source>
        <dbReference type="ARBA" id="ARBA00022840"/>
    </source>
</evidence>
<dbReference type="InterPro" id="IPR011545">
    <property type="entry name" value="DEAD/DEAH_box_helicase_dom"/>
</dbReference>
<dbReference type="OrthoDB" id="4255at2759"/>
<feature type="domain" description="Helicase ATP-binding" evidence="11">
    <location>
        <begin position="189"/>
        <end position="263"/>
    </location>
</feature>
<keyword evidence="4 9" id="KW-0378">Hydrolase</keyword>
<dbReference type="InterPro" id="IPR014001">
    <property type="entry name" value="Helicase_ATP-bd"/>
</dbReference>
<evidence type="ECO:0000256" key="5">
    <source>
        <dbReference type="ARBA" id="ARBA00022806"/>
    </source>
</evidence>
<dbReference type="InterPro" id="IPR012562">
    <property type="entry name" value="GUCT"/>
</dbReference>
<dbReference type="PROSITE" id="PS51192">
    <property type="entry name" value="HELICASE_ATP_BIND_1"/>
    <property type="match status" value="1"/>
</dbReference>
<name>A0A9N7RLC2_STRHE</name>
<dbReference type="InterPro" id="IPR059027">
    <property type="entry name" value="DD_DDX21-DDX50"/>
</dbReference>
<dbReference type="GO" id="GO:0003723">
    <property type="term" value="F:RNA binding"/>
    <property type="evidence" value="ECO:0007669"/>
    <property type="project" value="UniProtKB-KW"/>
</dbReference>
<dbReference type="GO" id="GO:0016787">
    <property type="term" value="F:hydrolase activity"/>
    <property type="evidence" value="ECO:0007669"/>
    <property type="project" value="UniProtKB-KW"/>
</dbReference>
<evidence type="ECO:0000256" key="9">
    <source>
        <dbReference type="RuleBase" id="RU000492"/>
    </source>
</evidence>
<dbReference type="Pfam" id="PF00271">
    <property type="entry name" value="Helicase_C"/>
    <property type="match status" value="1"/>
</dbReference>
<keyword evidence="5 9" id="KW-0347">Helicase</keyword>
<evidence type="ECO:0000256" key="1">
    <source>
        <dbReference type="ARBA" id="ARBA00006517"/>
    </source>
</evidence>
<dbReference type="AlphaFoldDB" id="A0A9N7RLC2"/>
<evidence type="ECO:0000313" key="14">
    <source>
        <dbReference type="Proteomes" id="UP001153555"/>
    </source>
</evidence>
<dbReference type="PANTHER" id="PTHR47963">
    <property type="entry name" value="DEAD-BOX ATP-DEPENDENT RNA HELICASE 47, MITOCHONDRIAL"/>
    <property type="match status" value="1"/>
</dbReference>
<keyword evidence="14" id="KW-1185">Reference proteome</keyword>
<dbReference type="PANTHER" id="PTHR47963:SF8">
    <property type="entry name" value="ATP-DEPENDENT RNA HELICASE DEAD"/>
    <property type="match status" value="1"/>
</dbReference>
<evidence type="ECO:0000259" key="12">
    <source>
        <dbReference type="PROSITE" id="PS51194"/>
    </source>
</evidence>
<dbReference type="Proteomes" id="UP001153555">
    <property type="component" value="Unassembled WGS sequence"/>
</dbReference>
<dbReference type="InterPro" id="IPR044742">
    <property type="entry name" value="DEAD/DEAH_RhlB"/>
</dbReference>
<evidence type="ECO:0000256" key="10">
    <source>
        <dbReference type="SAM" id="MobiDB-lite"/>
    </source>
</evidence>
<evidence type="ECO:0000256" key="3">
    <source>
        <dbReference type="ARBA" id="ARBA00022741"/>
    </source>
</evidence>
<gene>
    <name evidence="13" type="ORF">SHERM_02919</name>
</gene>
<dbReference type="PROSITE" id="PS00039">
    <property type="entry name" value="DEAD_ATP_HELICASE"/>
    <property type="match status" value="1"/>
</dbReference>
<dbReference type="CDD" id="cd12937">
    <property type="entry name" value="GUCT_RH7_like"/>
    <property type="match status" value="1"/>
</dbReference>
<dbReference type="SMART" id="SM00490">
    <property type="entry name" value="HELICc"/>
    <property type="match status" value="1"/>
</dbReference>
<keyword evidence="7" id="KW-0694">RNA-binding</keyword>
<reference evidence="13" key="1">
    <citation type="submission" date="2019-12" db="EMBL/GenBank/DDBJ databases">
        <authorList>
            <person name="Scholes J."/>
        </authorList>
    </citation>
    <scope>NUCLEOTIDE SEQUENCE</scope>
</reference>
<dbReference type="CDD" id="cd18787">
    <property type="entry name" value="SF2_C_DEAD"/>
    <property type="match status" value="1"/>
</dbReference>
<dbReference type="InterPro" id="IPR035979">
    <property type="entry name" value="RBD_domain_sf"/>
</dbReference>
<dbReference type="EMBL" id="CACSLK010029344">
    <property type="protein sequence ID" value="CAA0835550.1"/>
    <property type="molecule type" value="Genomic_DNA"/>
</dbReference>
<evidence type="ECO:0000313" key="13">
    <source>
        <dbReference type="EMBL" id="CAA0835550.1"/>
    </source>
</evidence>